<dbReference type="SUPFAM" id="SSF52200">
    <property type="entry name" value="Toll/Interleukin receptor TIR domain"/>
    <property type="match status" value="1"/>
</dbReference>
<dbReference type="FunFam" id="3.40.50.300:FF:001002">
    <property type="entry name" value="Disease resistance protein (TIR-NBS-LRR class)"/>
    <property type="match status" value="1"/>
</dbReference>
<evidence type="ECO:0000259" key="8">
    <source>
        <dbReference type="PROSITE" id="PS50104"/>
    </source>
</evidence>
<dbReference type="Gene3D" id="3.40.50.300">
    <property type="entry name" value="P-loop containing nucleotide triphosphate hydrolases"/>
    <property type="match status" value="1"/>
</dbReference>
<dbReference type="Pfam" id="PF00931">
    <property type="entry name" value="NB-ARC"/>
    <property type="match status" value="1"/>
</dbReference>
<dbReference type="Pfam" id="PF23282">
    <property type="entry name" value="WHD_ROQ1"/>
    <property type="match status" value="1"/>
</dbReference>
<dbReference type="SMART" id="SM00382">
    <property type="entry name" value="AAA"/>
    <property type="match status" value="1"/>
</dbReference>
<dbReference type="Pfam" id="PF01582">
    <property type="entry name" value="TIR"/>
    <property type="match status" value="1"/>
</dbReference>
<evidence type="ECO:0000256" key="1">
    <source>
        <dbReference type="ARBA" id="ARBA00011982"/>
    </source>
</evidence>
<dbReference type="Gene3D" id="3.40.50.10140">
    <property type="entry name" value="Toll/interleukin-1 receptor homology (TIR) domain"/>
    <property type="match status" value="1"/>
</dbReference>
<protein>
    <recommendedName>
        <fullName evidence="1">ADP-ribosyl cyclase/cyclic ADP-ribose hydrolase</fullName>
        <ecNumber evidence="1">3.2.2.6</ecNumber>
    </recommendedName>
</protein>
<evidence type="ECO:0000256" key="3">
    <source>
        <dbReference type="ARBA" id="ARBA00022737"/>
    </source>
</evidence>
<dbReference type="PROSITE" id="PS50104">
    <property type="entry name" value="TIR"/>
    <property type="match status" value="1"/>
</dbReference>
<reference evidence="9 10" key="1">
    <citation type="submission" date="2019-12" db="EMBL/GenBank/DDBJ databases">
        <authorList>
            <person name="Jiao W.-B."/>
            <person name="Schneeberger K."/>
        </authorList>
    </citation>
    <scope>NUCLEOTIDE SEQUENCE [LARGE SCALE GENOMIC DNA]</scope>
    <source>
        <strain evidence="10">cv. C24</strain>
    </source>
</reference>
<dbReference type="InterPro" id="IPR058192">
    <property type="entry name" value="WHD_ROQ1-like"/>
</dbReference>
<evidence type="ECO:0000256" key="6">
    <source>
        <dbReference type="ARBA" id="ARBA00023027"/>
    </source>
</evidence>
<dbReference type="SUPFAM" id="SSF52540">
    <property type="entry name" value="P-loop containing nucleoside triphosphate hydrolases"/>
    <property type="match status" value="1"/>
</dbReference>
<dbReference type="AlphaFoldDB" id="A0A5S9XHT1"/>
<dbReference type="Gene3D" id="3.80.10.10">
    <property type="entry name" value="Ribonuclease Inhibitor"/>
    <property type="match status" value="1"/>
</dbReference>
<dbReference type="PRINTS" id="PR00364">
    <property type="entry name" value="DISEASERSIST"/>
</dbReference>
<proteinExistence type="predicted"/>
<dbReference type="SMART" id="SM00255">
    <property type="entry name" value="TIR"/>
    <property type="match status" value="1"/>
</dbReference>
<dbReference type="OrthoDB" id="1054189at2759"/>
<dbReference type="InterPro" id="IPR000157">
    <property type="entry name" value="TIR_dom"/>
</dbReference>
<dbReference type="PANTHER" id="PTHR11017">
    <property type="entry name" value="LEUCINE-RICH REPEAT-CONTAINING PROTEIN"/>
    <property type="match status" value="1"/>
</dbReference>
<name>A0A5S9XHT1_ARATH</name>
<dbReference type="InterPro" id="IPR011713">
    <property type="entry name" value="Leu-rich_rpt_3"/>
</dbReference>
<dbReference type="InterPro" id="IPR001611">
    <property type="entry name" value="Leu-rich_rpt"/>
</dbReference>
<keyword evidence="6" id="KW-0520">NAD</keyword>
<evidence type="ECO:0000256" key="2">
    <source>
        <dbReference type="ARBA" id="ARBA00022614"/>
    </source>
</evidence>
<dbReference type="SUPFAM" id="SSF46785">
    <property type="entry name" value="Winged helix' DNA-binding domain"/>
    <property type="match status" value="1"/>
</dbReference>
<dbReference type="SUPFAM" id="SSF52058">
    <property type="entry name" value="L domain-like"/>
    <property type="match status" value="1"/>
</dbReference>
<sequence length="812" mass="92434">MGSVMSLSSSKRKATSQDVESVKRQKICLTNRVVNVAAAAFTKFRFQQDNEDTISSVLALPCPPTSVSRIWKHHVFPSFHGEDVRKTILSHILESFRRKGIDTFSDNNIERSKSIGLELKEAIRGSKIAIVLLSKNYASSSWCHDELAEIMKCRELLGQIVMTIFYEVDPTDIKKQTGDFGKAFKKTCNGKTKEHVERWRKALEDVATITGEHSRNWRNEAAMIEKIATNVSNMLNSCTPSRDFDGLVGMRVHMDRMEHLLRLDLDEVRMIGIWGPPGIGKTTIARFLFNQVSDRFQLSAIIVNIRGIYPRLRLDEYSAQMEVQQKMLSTILSQKDIIVPNLGVVQERLKDKKVFLVLDEVDHIRQLDALAKETRWFGPGSRIIITTEDVRVLNAHRINHVYKVKFPSSDEAFQIFCMNAFGQKQPHEGFCKLAWEVMALAGNLPLGLKVLGSALRGMSKPEWERTLPKIKYCLDGEIKSIIKFSFDALCDEDKDLFLYIACFFNGIKLHKVEGVLTKKFLDVRQSLHVLVEKSLISINQSGLIETHTVLKQFGRETSRKQFVHGFAKPQFLVDARDICEVLNDDTIAFYRDYTEEELNISEKALERMHDFQFVRINAFAHPERLHSLLHHSQKIRLLHWSYLKDICLPCTFNPEFLVELGMYASKLHKLWEGTKILDLSDCSNLVELPSIVNATKLEELNLNNCSSLVKLPSSINATNLQKLFLRNCSRVVELPTIENATNLQVLDLHNCSSLLELPPSIASATNLKKLDISGCSQLKCFPEISTNIEILNLIETAIKEVPLSIMSWSRLS</sequence>
<dbReference type="InterPro" id="IPR044974">
    <property type="entry name" value="Disease_R_plants"/>
</dbReference>
<dbReference type="InterPro" id="IPR003593">
    <property type="entry name" value="AAA+_ATPase"/>
</dbReference>
<dbReference type="PANTHER" id="PTHR11017:SF411">
    <property type="entry name" value="ADP-RIBOSYL CYCLASE_CYCLIC ADP-RIBOSE HYDROLASE-RELATED"/>
    <property type="match status" value="1"/>
</dbReference>
<dbReference type="GO" id="GO:0043531">
    <property type="term" value="F:ADP binding"/>
    <property type="evidence" value="ECO:0007669"/>
    <property type="project" value="InterPro"/>
</dbReference>
<dbReference type="Pfam" id="PF07725">
    <property type="entry name" value="LRR_3"/>
    <property type="match status" value="1"/>
</dbReference>
<dbReference type="InterPro" id="IPR032675">
    <property type="entry name" value="LRR_dom_sf"/>
</dbReference>
<dbReference type="InterPro" id="IPR042197">
    <property type="entry name" value="Apaf_helical"/>
</dbReference>
<evidence type="ECO:0000313" key="9">
    <source>
        <dbReference type="EMBL" id="CAA0384484.1"/>
    </source>
</evidence>
<dbReference type="EC" id="3.2.2.6" evidence="1"/>
<comment type="catalytic activity">
    <reaction evidence="7">
        <text>NAD(+) + H2O = ADP-D-ribose + nicotinamide + H(+)</text>
        <dbReference type="Rhea" id="RHEA:16301"/>
        <dbReference type="ChEBI" id="CHEBI:15377"/>
        <dbReference type="ChEBI" id="CHEBI:15378"/>
        <dbReference type="ChEBI" id="CHEBI:17154"/>
        <dbReference type="ChEBI" id="CHEBI:57540"/>
        <dbReference type="ChEBI" id="CHEBI:57967"/>
        <dbReference type="EC" id="3.2.2.6"/>
    </reaction>
    <physiologicalReaction direction="left-to-right" evidence="7">
        <dbReference type="Rhea" id="RHEA:16302"/>
    </physiologicalReaction>
</comment>
<keyword evidence="5" id="KW-0611">Plant defense</keyword>
<dbReference type="ExpressionAtlas" id="A0A5S9XHT1">
    <property type="expression patterns" value="baseline and differential"/>
</dbReference>
<dbReference type="InterPro" id="IPR036390">
    <property type="entry name" value="WH_DNA-bd_sf"/>
</dbReference>
<gene>
    <name evidence="9" type="ORF">C24_LOCUS14668</name>
</gene>
<keyword evidence="2" id="KW-0433">Leucine-rich repeat</keyword>
<organism evidence="9 10">
    <name type="scientific">Arabidopsis thaliana</name>
    <name type="common">Mouse-ear cress</name>
    <dbReference type="NCBI Taxonomy" id="3702"/>
    <lineage>
        <taxon>Eukaryota</taxon>
        <taxon>Viridiplantae</taxon>
        <taxon>Streptophyta</taxon>
        <taxon>Embryophyta</taxon>
        <taxon>Tracheophyta</taxon>
        <taxon>Spermatophyta</taxon>
        <taxon>Magnoliopsida</taxon>
        <taxon>eudicotyledons</taxon>
        <taxon>Gunneridae</taxon>
        <taxon>Pentapetalae</taxon>
        <taxon>rosids</taxon>
        <taxon>malvids</taxon>
        <taxon>Brassicales</taxon>
        <taxon>Brassicaceae</taxon>
        <taxon>Camelineae</taxon>
        <taxon>Arabidopsis</taxon>
    </lineage>
</organism>
<dbReference type="InterPro" id="IPR035897">
    <property type="entry name" value="Toll_tir_struct_dom_sf"/>
</dbReference>
<dbReference type="GO" id="GO:0007165">
    <property type="term" value="P:signal transduction"/>
    <property type="evidence" value="ECO:0007669"/>
    <property type="project" value="InterPro"/>
</dbReference>
<evidence type="ECO:0000256" key="4">
    <source>
        <dbReference type="ARBA" id="ARBA00022801"/>
    </source>
</evidence>
<dbReference type="Proteomes" id="UP000434276">
    <property type="component" value="Unassembled WGS sequence"/>
</dbReference>
<keyword evidence="3" id="KW-0677">Repeat</keyword>
<dbReference type="FunFam" id="1.10.8.430:FF:000002">
    <property type="entry name" value="Disease resistance protein (TIR-NBS-LRR class)"/>
    <property type="match status" value="1"/>
</dbReference>
<accession>A0A5S9XHT1</accession>
<feature type="domain" description="TIR" evidence="8">
    <location>
        <begin position="71"/>
        <end position="235"/>
    </location>
</feature>
<dbReference type="EMBL" id="CACSHJ010000089">
    <property type="protein sequence ID" value="CAA0384484.1"/>
    <property type="molecule type" value="Genomic_DNA"/>
</dbReference>
<dbReference type="Gene3D" id="1.10.8.430">
    <property type="entry name" value="Helical domain of apoptotic protease-activating factors"/>
    <property type="match status" value="1"/>
</dbReference>
<evidence type="ECO:0000256" key="7">
    <source>
        <dbReference type="ARBA" id="ARBA00047304"/>
    </source>
</evidence>
<dbReference type="GO" id="GO:0061809">
    <property type="term" value="F:NAD+ nucleosidase activity, cyclic ADP-ribose generating"/>
    <property type="evidence" value="ECO:0007669"/>
    <property type="project" value="UniProtKB-EC"/>
</dbReference>
<dbReference type="InterPro" id="IPR002182">
    <property type="entry name" value="NB-ARC"/>
</dbReference>
<dbReference type="Pfam" id="PF00560">
    <property type="entry name" value="LRR_1"/>
    <property type="match status" value="1"/>
</dbReference>
<keyword evidence="4" id="KW-0378">Hydrolase</keyword>
<evidence type="ECO:0000256" key="5">
    <source>
        <dbReference type="ARBA" id="ARBA00022821"/>
    </source>
</evidence>
<dbReference type="GO" id="GO:0006952">
    <property type="term" value="P:defense response"/>
    <property type="evidence" value="ECO:0007669"/>
    <property type="project" value="UniProtKB-KW"/>
</dbReference>
<evidence type="ECO:0000313" key="10">
    <source>
        <dbReference type="Proteomes" id="UP000434276"/>
    </source>
</evidence>
<dbReference type="FunFam" id="3.40.50.10140:FF:000007">
    <property type="entry name" value="Disease resistance protein (TIR-NBS-LRR class)"/>
    <property type="match status" value="1"/>
</dbReference>
<dbReference type="InterPro" id="IPR027417">
    <property type="entry name" value="P-loop_NTPase"/>
</dbReference>